<dbReference type="GO" id="GO:0003684">
    <property type="term" value="F:damaged DNA binding"/>
    <property type="evidence" value="ECO:0007669"/>
    <property type="project" value="InterPro"/>
</dbReference>
<accession>A0A520RWW1</accession>
<dbReference type="InterPro" id="IPR041471">
    <property type="entry name" value="UvrB_inter"/>
</dbReference>
<dbReference type="Gene3D" id="3.90.1150.50">
    <property type="entry name" value="Transcription-repair-coupling factor, D7 domain"/>
    <property type="match status" value="1"/>
</dbReference>
<keyword evidence="6" id="KW-0347">Helicase</keyword>
<dbReference type="CDD" id="cd17991">
    <property type="entry name" value="DEXHc_TRCF"/>
    <property type="match status" value="1"/>
</dbReference>
<dbReference type="GO" id="GO:0003678">
    <property type="term" value="F:DNA helicase activity"/>
    <property type="evidence" value="ECO:0007669"/>
    <property type="project" value="TreeGrafter"/>
</dbReference>
<sequence length="1150" mass="129566">MNDIFNPPLPETEFTTTYWDGIVGSADSLVLAQAAAQAEGPLLLICDNNETVERCLREIAYFNAGIGDTGVYVLPDWETLPYDSFSPHQDIISDRLATLFNLPKLERGVVVTSITSLMHQLPPRQYISANSLDLAVGQSVSIAEMRAQMLLAGYQVVEAVMEHGEFAVRGSIIDIFPMGTELPLRIDLFDDVIDSIRRFDPETQRSAAQVKEIRLLPGREYPMDEAGISQFRGRFRELFDVDLRQCPIYQDVSSGLSSPGLEYYLNVFFDRLDSLFDFLPETTTICNIGDIRAAGEAFWKDIQARYEDRRFDRYRPILSPDQVFIAVNDIFRRLKSYRQIEFKQHPQASHFATLSLPDLASNSRLAHPFLSLQEFIASKPGRILLCAETAGRRETLLELFRQIEINPVPFEHWQDFISSDAALGLTIAQIDRALWLQEENLLLITEAQIFEERIAQRRRRKRTQSNTDFIIKSLTELHVDDAVVHLEHGVGRYRGLQTITTDGETTEFLTLEYANGSKLYVPVSALHLISRYSGADQDTAPLNTLGTEQWQKTKRKAAEKIRDVAAELLDIYAQREARKGFQYRVVQEDYDKFAASFPFEETADQENAIAAVIDDMSSTRPMDRLVCGDVGFGKTEVAMRAAFIAVQNSKQVAMLVPTTLLAQQHFESLQDRFADSPVRVDVLSRFKSASDQAATIEKVKAGKIDILIGTHKLLHGEIDYSNLGLLIIDEEHRFGVRQKDKLKALRANVDILTLTATPIPRTLNMALSSVRDLSLIVTPPAKRLSVKTFVRESQESLIKEAISRELLRGGQVFYLHNEVKSIDRAAEELRELVPQARICVAHGQMPERELEKVMADFYHKRYNILVCTTIIETGIDIPSANTIIIDRADKFGLAQLHQLRGRVGRSHHQAYAYLLLPPQSRLQSDAQKRIEAIQAATTLGAGFTLASHDLEIRGAGELLGDEQSGHMQKIGFALYTEMLDEAVAAIRAGRVPSIEAFADRAIEINLRIPALIPEEYLPDVHTRLIMYKRISSASDEDELEDLQVEMIDRFGLLPKQLSLLIQQTRLKLRASGFGIKKIDANVSSGRIEFNQHTEVDPFCLVQMIQGDPQTYKLGGANQLQFKHNCAHPDEKMVLINGILDNLKLNESKVA</sequence>
<dbReference type="NCBIfam" id="NF007966">
    <property type="entry name" value="PRK10689.1"/>
    <property type="match status" value="1"/>
</dbReference>
<protein>
    <recommendedName>
        <fullName evidence="12 13">Transcription-repair-coupling factor</fullName>
        <shortName evidence="13">TRCF</shortName>
        <ecNumber evidence="13">3.6.4.-</ecNumber>
    </recommendedName>
</protein>
<dbReference type="HAMAP" id="MF_00969">
    <property type="entry name" value="TRCF"/>
    <property type="match status" value="1"/>
</dbReference>
<dbReference type="InterPro" id="IPR001650">
    <property type="entry name" value="Helicase_C-like"/>
</dbReference>
<dbReference type="SMART" id="SM00982">
    <property type="entry name" value="TRCF"/>
    <property type="match status" value="1"/>
</dbReference>
<dbReference type="PROSITE" id="PS51194">
    <property type="entry name" value="HELICASE_CTER"/>
    <property type="match status" value="1"/>
</dbReference>
<keyword evidence="2 13" id="KW-0963">Cytoplasm</keyword>
<keyword evidence="4 13" id="KW-0227">DNA damage</keyword>
<reference evidence="16 17" key="1">
    <citation type="submission" date="2019-02" db="EMBL/GenBank/DDBJ databases">
        <title>Prokaryotic population dynamics and viral predation in marine succession experiment using metagenomics: the confinement effect.</title>
        <authorList>
            <person name="Haro-Moreno J.M."/>
            <person name="Rodriguez-Valera F."/>
            <person name="Lopez-Perez M."/>
        </authorList>
    </citation>
    <scope>NUCLEOTIDE SEQUENCE [LARGE SCALE GENOMIC DNA]</scope>
    <source>
        <strain evidence="16">MED-G158</strain>
    </source>
</reference>
<dbReference type="GO" id="GO:0000716">
    <property type="term" value="P:transcription-coupled nucleotide-excision repair, DNA damage recognition"/>
    <property type="evidence" value="ECO:0007669"/>
    <property type="project" value="UniProtKB-UniRule"/>
</dbReference>
<evidence type="ECO:0000256" key="4">
    <source>
        <dbReference type="ARBA" id="ARBA00022763"/>
    </source>
</evidence>
<dbReference type="SMART" id="SM00487">
    <property type="entry name" value="DEXDc"/>
    <property type="match status" value="1"/>
</dbReference>
<name>A0A520RWW1_9GAMM</name>
<dbReference type="InterPro" id="IPR004576">
    <property type="entry name" value="Mfd"/>
</dbReference>
<evidence type="ECO:0000259" key="15">
    <source>
        <dbReference type="PROSITE" id="PS51194"/>
    </source>
</evidence>
<dbReference type="InterPro" id="IPR014001">
    <property type="entry name" value="Helicase_ATP-bd"/>
</dbReference>
<dbReference type="Gene3D" id="2.40.10.170">
    <property type="match status" value="1"/>
</dbReference>
<dbReference type="Proteomes" id="UP000320404">
    <property type="component" value="Unassembled WGS sequence"/>
</dbReference>
<dbReference type="InterPro" id="IPR027417">
    <property type="entry name" value="P-loop_NTPase"/>
</dbReference>
<evidence type="ECO:0000256" key="3">
    <source>
        <dbReference type="ARBA" id="ARBA00022741"/>
    </source>
</evidence>
<keyword evidence="3 13" id="KW-0547">Nucleotide-binding</keyword>
<dbReference type="SUPFAM" id="SSF141259">
    <property type="entry name" value="CarD-like"/>
    <property type="match status" value="1"/>
</dbReference>
<dbReference type="SMART" id="SM01058">
    <property type="entry name" value="CarD_TRCF"/>
    <property type="match status" value="1"/>
</dbReference>
<evidence type="ECO:0000256" key="12">
    <source>
        <dbReference type="ARBA" id="ARBA00070128"/>
    </source>
</evidence>
<evidence type="ECO:0000256" key="9">
    <source>
        <dbReference type="ARBA" id="ARBA00023204"/>
    </source>
</evidence>
<gene>
    <name evidence="13" type="primary">mfd</name>
    <name evidence="16" type="ORF">EVA69_05470</name>
</gene>
<feature type="domain" description="Helicase ATP-binding" evidence="14">
    <location>
        <begin position="615"/>
        <end position="776"/>
    </location>
</feature>
<evidence type="ECO:0000256" key="13">
    <source>
        <dbReference type="HAMAP-Rule" id="MF_00969"/>
    </source>
</evidence>
<dbReference type="Gene3D" id="3.40.50.11180">
    <property type="match status" value="1"/>
</dbReference>
<dbReference type="SUPFAM" id="SSF52540">
    <property type="entry name" value="P-loop containing nucleoside triphosphate hydrolases"/>
    <property type="match status" value="4"/>
</dbReference>
<dbReference type="Pfam" id="PF02559">
    <property type="entry name" value="CarD_TRCF_RID"/>
    <property type="match status" value="1"/>
</dbReference>
<evidence type="ECO:0000256" key="11">
    <source>
        <dbReference type="ARBA" id="ARBA00061399"/>
    </source>
</evidence>
<dbReference type="Pfam" id="PF21132">
    <property type="entry name" value="MFD_D3"/>
    <property type="match status" value="1"/>
</dbReference>
<dbReference type="InterPro" id="IPR037235">
    <property type="entry name" value="TRCF-like_C_D7"/>
</dbReference>
<dbReference type="CDD" id="cd18810">
    <property type="entry name" value="SF2_C_TRCF"/>
    <property type="match status" value="1"/>
</dbReference>
<dbReference type="GO" id="GO:0016787">
    <property type="term" value="F:hydrolase activity"/>
    <property type="evidence" value="ECO:0007669"/>
    <property type="project" value="UniProtKB-KW"/>
</dbReference>
<evidence type="ECO:0000256" key="5">
    <source>
        <dbReference type="ARBA" id="ARBA00022801"/>
    </source>
</evidence>
<evidence type="ECO:0000256" key="8">
    <source>
        <dbReference type="ARBA" id="ARBA00023125"/>
    </source>
</evidence>
<dbReference type="InterPro" id="IPR048635">
    <property type="entry name" value="MFD_D3"/>
</dbReference>
<dbReference type="Gene3D" id="3.40.50.300">
    <property type="entry name" value="P-loop containing nucleotide triphosphate hydrolases"/>
    <property type="match status" value="2"/>
</dbReference>
<dbReference type="PANTHER" id="PTHR47964:SF1">
    <property type="entry name" value="ATP-DEPENDENT DNA HELICASE HOMOLOG RECG, CHLOROPLASTIC"/>
    <property type="match status" value="1"/>
</dbReference>
<dbReference type="GO" id="GO:0005524">
    <property type="term" value="F:ATP binding"/>
    <property type="evidence" value="ECO:0007669"/>
    <property type="project" value="UniProtKB-UniRule"/>
</dbReference>
<dbReference type="InterPro" id="IPR005118">
    <property type="entry name" value="TRCF_C"/>
</dbReference>
<evidence type="ECO:0000256" key="7">
    <source>
        <dbReference type="ARBA" id="ARBA00022840"/>
    </source>
</evidence>
<dbReference type="InterPro" id="IPR036101">
    <property type="entry name" value="CarD-like/TRCF_RID_sf"/>
</dbReference>
<dbReference type="PROSITE" id="PS51192">
    <property type="entry name" value="HELICASE_ATP_BIND_1"/>
    <property type="match status" value="1"/>
</dbReference>
<dbReference type="EMBL" id="SHAH01000087">
    <property type="protein sequence ID" value="RZO74695.1"/>
    <property type="molecule type" value="Genomic_DNA"/>
</dbReference>
<proteinExistence type="inferred from homology"/>
<evidence type="ECO:0000313" key="17">
    <source>
        <dbReference type="Proteomes" id="UP000320404"/>
    </source>
</evidence>
<dbReference type="Gene3D" id="3.40.50.11140">
    <property type="match status" value="1"/>
</dbReference>
<keyword evidence="8 13" id="KW-0238">DNA-binding</keyword>
<dbReference type="InterPro" id="IPR003711">
    <property type="entry name" value="CarD-like/TRCF_RID"/>
</dbReference>
<comment type="caution">
    <text evidence="16">The sequence shown here is derived from an EMBL/GenBank/DDBJ whole genome shotgun (WGS) entry which is preliminary data.</text>
</comment>
<dbReference type="InterPro" id="IPR047112">
    <property type="entry name" value="RecG/Mfd"/>
</dbReference>
<keyword evidence="5 13" id="KW-0378">Hydrolase</keyword>
<comment type="subcellular location">
    <subcellularLocation>
        <location evidence="1 13">Cytoplasm</location>
    </subcellularLocation>
</comment>
<dbReference type="GO" id="GO:0005737">
    <property type="term" value="C:cytoplasm"/>
    <property type="evidence" value="ECO:0007669"/>
    <property type="project" value="UniProtKB-SubCell"/>
</dbReference>
<evidence type="ECO:0000256" key="1">
    <source>
        <dbReference type="ARBA" id="ARBA00004496"/>
    </source>
</evidence>
<organism evidence="16 17">
    <name type="scientific">OM182 bacterium</name>
    <dbReference type="NCBI Taxonomy" id="2510334"/>
    <lineage>
        <taxon>Bacteria</taxon>
        <taxon>Pseudomonadati</taxon>
        <taxon>Pseudomonadota</taxon>
        <taxon>Gammaproteobacteria</taxon>
        <taxon>OMG group</taxon>
        <taxon>OM182 clade</taxon>
    </lineage>
</organism>
<dbReference type="FunFam" id="3.40.50.300:FF:000546">
    <property type="entry name" value="Transcription-repair-coupling factor"/>
    <property type="match status" value="1"/>
</dbReference>
<evidence type="ECO:0000256" key="10">
    <source>
        <dbReference type="ARBA" id="ARBA00061104"/>
    </source>
</evidence>
<comment type="similarity">
    <text evidence="10 13">In the N-terminal section; belongs to the UvrB family.</text>
</comment>
<keyword evidence="9 13" id="KW-0234">DNA repair</keyword>
<dbReference type="Pfam" id="PF00271">
    <property type="entry name" value="Helicase_C"/>
    <property type="match status" value="1"/>
</dbReference>
<comment type="function">
    <text evidence="13">Couples transcription and DNA repair by recognizing RNA polymerase (RNAP) stalled at DNA lesions. Mediates ATP-dependent release of RNAP and its truncated transcript from the DNA, and recruitment of nucleotide excision repair machinery to the damaged site.</text>
</comment>
<dbReference type="EC" id="3.6.4.-" evidence="13"/>
<dbReference type="GO" id="GO:0006355">
    <property type="term" value="P:regulation of DNA-templated transcription"/>
    <property type="evidence" value="ECO:0007669"/>
    <property type="project" value="UniProtKB-UniRule"/>
</dbReference>
<dbReference type="Gene3D" id="3.30.2060.10">
    <property type="entry name" value="Penicillin-binding protein 1b domain"/>
    <property type="match status" value="1"/>
</dbReference>
<feature type="domain" description="Helicase C-terminal" evidence="15">
    <location>
        <begin position="785"/>
        <end position="951"/>
    </location>
</feature>
<dbReference type="SUPFAM" id="SSF143517">
    <property type="entry name" value="TRCF domain-like"/>
    <property type="match status" value="1"/>
</dbReference>
<dbReference type="PANTHER" id="PTHR47964">
    <property type="entry name" value="ATP-DEPENDENT DNA HELICASE HOMOLOG RECG, CHLOROPLASTIC"/>
    <property type="match status" value="1"/>
</dbReference>
<evidence type="ECO:0000259" key="14">
    <source>
        <dbReference type="PROSITE" id="PS51192"/>
    </source>
</evidence>
<dbReference type="NCBIfam" id="TIGR00580">
    <property type="entry name" value="mfd"/>
    <property type="match status" value="1"/>
</dbReference>
<evidence type="ECO:0000313" key="16">
    <source>
        <dbReference type="EMBL" id="RZO74695.1"/>
    </source>
</evidence>
<dbReference type="Pfam" id="PF03461">
    <property type="entry name" value="TRCF"/>
    <property type="match status" value="1"/>
</dbReference>
<comment type="similarity">
    <text evidence="11 13">In the C-terminal section; belongs to the helicase family. RecG subfamily.</text>
</comment>
<dbReference type="InterPro" id="IPR011545">
    <property type="entry name" value="DEAD/DEAH_box_helicase_dom"/>
</dbReference>
<dbReference type="Pfam" id="PF17757">
    <property type="entry name" value="UvrB_inter"/>
    <property type="match status" value="1"/>
</dbReference>
<evidence type="ECO:0000256" key="6">
    <source>
        <dbReference type="ARBA" id="ARBA00022806"/>
    </source>
</evidence>
<dbReference type="AlphaFoldDB" id="A0A520RWW1"/>
<dbReference type="FunFam" id="3.40.50.300:FF:000300">
    <property type="entry name" value="Transcription-repair-coupling factor"/>
    <property type="match status" value="1"/>
</dbReference>
<keyword evidence="7 13" id="KW-0067">ATP-binding</keyword>
<dbReference type="SMART" id="SM00490">
    <property type="entry name" value="HELICc"/>
    <property type="match status" value="1"/>
</dbReference>
<evidence type="ECO:0000256" key="2">
    <source>
        <dbReference type="ARBA" id="ARBA00022490"/>
    </source>
</evidence>
<dbReference type="Pfam" id="PF00270">
    <property type="entry name" value="DEAD"/>
    <property type="match status" value="1"/>
</dbReference>